<dbReference type="InterPro" id="IPR018062">
    <property type="entry name" value="HTH_AraC-typ_CS"/>
</dbReference>
<organism evidence="6 7">
    <name type="scientific">Paenibacillus nasutitermitis</name>
    <dbReference type="NCBI Taxonomy" id="1652958"/>
    <lineage>
        <taxon>Bacteria</taxon>
        <taxon>Bacillati</taxon>
        <taxon>Bacillota</taxon>
        <taxon>Bacilli</taxon>
        <taxon>Bacillales</taxon>
        <taxon>Paenibacillaceae</taxon>
        <taxon>Paenibacillus</taxon>
    </lineage>
</organism>
<dbReference type="PANTHER" id="PTHR43280">
    <property type="entry name" value="ARAC-FAMILY TRANSCRIPTIONAL REGULATOR"/>
    <property type="match status" value="1"/>
</dbReference>
<dbReference type="InterPro" id="IPR009057">
    <property type="entry name" value="Homeodomain-like_sf"/>
</dbReference>
<dbReference type="Pfam" id="PF17853">
    <property type="entry name" value="GGDEF_2"/>
    <property type="match status" value="1"/>
</dbReference>
<reference evidence="6" key="1">
    <citation type="journal article" date="2014" name="Int. J. Syst. Evol. Microbiol.">
        <title>Complete genome sequence of Corynebacterium casei LMG S-19264T (=DSM 44701T), isolated from a smear-ripened cheese.</title>
        <authorList>
            <consortium name="US DOE Joint Genome Institute (JGI-PGF)"/>
            <person name="Walter F."/>
            <person name="Albersmeier A."/>
            <person name="Kalinowski J."/>
            <person name="Ruckert C."/>
        </authorList>
    </citation>
    <scope>NUCLEOTIDE SEQUENCE</scope>
    <source>
        <strain evidence="6">CGMCC 1.15178</strain>
    </source>
</reference>
<accession>A0A917DZG3</accession>
<dbReference type="Proteomes" id="UP000612456">
    <property type="component" value="Unassembled WGS sequence"/>
</dbReference>
<dbReference type="PROSITE" id="PS01124">
    <property type="entry name" value="HTH_ARAC_FAMILY_2"/>
    <property type="match status" value="1"/>
</dbReference>
<sequence length="753" mass="84645">MRKLFVFRPDNLNFFYKLIIGMLLVAILPTTTAVYVLHRHYANGMMEEVGAANKRLLEQARMNGDMMVNEMIHAAATLLNNPHLSTFMHNEYANDAKTFNDLMIKLDNLRGESRYLSGIYLYFNRFEYMIGSDGSESSFFRKFAQMSGAEQALFNQPGRMHQPRFFMQDRDGRRDLVMIRPVQSSAYQTIGSIAVVIDGHRFGAIFDPLRLSELDTTLILDADGNRLWCEGAECGLTQLPSDKANSSSADYSIIERNGQKLAVSDSHSSISQWQFISILPMERLTGKLSVATHLALLILLAMISVAIAFSIVYGRYLYRPLRMLLKRILSQSEKGASRGDNEFLLIDEAYQHVLHSKTDLERFVASNRRLMVSKLLHQVLTGQEMDPERILDKLNFLDIRLPCRFFTVVMIEGLPSLAQDKISYRNSAIAQLTLLDKAEQWLAEHAMTGVAFELNMESIAIVLNTDSSDPEDLAAFLRAAAPPYPELPGASLRIGTGETVEGLGRLYESYRKARYELACQSGSAAVSPEYSADPTSLYEKKIGHALAAKDKTAAVEAIQGLFDRLGEGSSLSWPQVVNIGLKLLSAVANKLEEMNLAAYQEFMQRAAFHQLSTLDDLPALREWLIRLLGETIDRLNATAEGKETHHKIRQVMHIVQEHYGSELTLENVADRVGLNPAYLSKLFKDESGSNFIEYVNKIRIGIGKSLMLDQPGLSLDVIAQRVGYNNTQSFTRFFKKYEGCTPGQFRQQAGHVR</sequence>
<reference evidence="6" key="2">
    <citation type="submission" date="2020-09" db="EMBL/GenBank/DDBJ databases">
        <authorList>
            <person name="Sun Q."/>
            <person name="Zhou Y."/>
        </authorList>
    </citation>
    <scope>NUCLEOTIDE SEQUENCE</scope>
    <source>
        <strain evidence="6">CGMCC 1.15178</strain>
    </source>
</reference>
<dbReference type="GO" id="GO:0003700">
    <property type="term" value="F:DNA-binding transcription factor activity"/>
    <property type="evidence" value="ECO:0007669"/>
    <property type="project" value="InterPro"/>
</dbReference>
<feature type="transmembrane region" description="Helical" evidence="4">
    <location>
        <begin position="14"/>
        <end position="37"/>
    </location>
</feature>
<keyword evidence="4" id="KW-0472">Membrane</keyword>
<keyword evidence="4" id="KW-1133">Transmembrane helix</keyword>
<keyword evidence="4" id="KW-0812">Transmembrane</keyword>
<gene>
    <name evidence="6" type="ORF">GCM10010911_49330</name>
</gene>
<evidence type="ECO:0000256" key="3">
    <source>
        <dbReference type="ARBA" id="ARBA00023163"/>
    </source>
</evidence>
<dbReference type="Pfam" id="PF12833">
    <property type="entry name" value="HTH_18"/>
    <property type="match status" value="1"/>
</dbReference>
<proteinExistence type="predicted"/>
<dbReference type="PANTHER" id="PTHR43280:SF10">
    <property type="entry name" value="REGULATORY PROTEIN POCR"/>
    <property type="match status" value="1"/>
</dbReference>
<evidence type="ECO:0000313" key="7">
    <source>
        <dbReference type="Proteomes" id="UP000612456"/>
    </source>
</evidence>
<dbReference type="PROSITE" id="PS00041">
    <property type="entry name" value="HTH_ARAC_FAMILY_1"/>
    <property type="match status" value="1"/>
</dbReference>
<evidence type="ECO:0000256" key="4">
    <source>
        <dbReference type="SAM" id="Phobius"/>
    </source>
</evidence>
<dbReference type="SMART" id="SM00342">
    <property type="entry name" value="HTH_ARAC"/>
    <property type="match status" value="1"/>
</dbReference>
<dbReference type="AlphaFoldDB" id="A0A917DZG3"/>
<evidence type="ECO:0000256" key="2">
    <source>
        <dbReference type="ARBA" id="ARBA00023125"/>
    </source>
</evidence>
<keyword evidence="1" id="KW-0805">Transcription regulation</keyword>
<dbReference type="InterPro" id="IPR018060">
    <property type="entry name" value="HTH_AraC"/>
</dbReference>
<comment type="caution">
    <text evidence="6">The sequence shown here is derived from an EMBL/GenBank/DDBJ whole genome shotgun (WGS) entry which is preliminary data.</text>
</comment>
<feature type="domain" description="HTH araC/xylS-type" evidence="5">
    <location>
        <begin position="649"/>
        <end position="748"/>
    </location>
</feature>
<evidence type="ECO:0000256" key="1">
    <source>
        <dbReference type="ARBA" id="ARBA00023015"/>
    </source>
</evidence>
<keyword evidence="7" id="KW-1185">Reference proteome</keyword>
<keyword evidence="2" id="KW-0238">DNA-binding</keyword>
<keyword evidence="3" id="KW-0804">Transcription</keyword>
<dbReference type="InterPro" id="IPR041522">
    <property type="entry name" value="CdaR_GGDEF"/>
</dbReference>
<protein>
    <recommendedName>
        <fullName evidence="5">HTH araC/xylS-type domain-containing protein</fullName>
    </recommendedName>
</protein>
<feature type="transmembrane region" description="Helical" evidence="4">
    <location>
        <begin position="290"/>
        <end position="313"/>
    </location>
</feature>
<dbReference type="EMBL" id="BMHP01000003">
    <property type="protein sequence ID" value="GGD85076.1"/>
    <property type="molecule type" value="Genomic_DNA"/>
</dbReference>
<dbReference type="SUPFAM" id="SSF46689">
    <property type="entry name" value="Homeodomain-like"/>
    <property type="match status" value="2"/>
</dbReference>
<dbReference type="RefSeq" id="WP_188995925.1">
    <property type="nucleotide sequence ID" value="NZ_BMHP01000003.1"/>
</dbReference>
<dbReference type="GO" id="GO:0043565">
    <property type="term" value="F:sequence-specific DNA binding"/>
    <property type="evidence" value="ECO:0007669"/>
    <property type="project" value="InterPro"/>
</dbReference>
<dbReference type="InterPro" id="IPR020449">
    <property type="entry name" value="Tscrpt_reg_AraC-type_HTH"/>
</dbReference>
<dbReference type="Gene3D" id="1.10.10.60">
    <property type="entry name" value="Homeodomain-like"/>
    <property type="match status" value="2"/>
</dbReference>
<name>A0A917DZG3_9BACL</name>
<evidence type="ECO:0000259" key="5">
    <source>
        <dbReference type="PROSITE" id="PS01124"/>
    </source>
</evidence>
<evidence type="ECO:0000313" key="6">
    <source>
        <dbReference type="EMBL" id="GGD85076.1"/>
    </source>
</evidence>
<dbReference type="PRINTS" id="PR00032">
    <property type="entry name" value="HTHARAC"/>
</dbReference>